<keyword evidence="4" id="KW-0808">Transferase</keyword>
<feature type="coiled-coil region" evidence="9">
    <location>
        <begin position="39"/>
        <end position="66"/>
    </location>
</feature>
<dbReference type="EC" id="2.7.13.3" evidence="2"/>
<evidence type="ECO:0000256" key="2">
    <source>
        <dbReference type="ARBA" id="ARBA00012438"/>
    </source>
</evidence>
<evidence type="ECO:0000256" key="5">
    <source>
        <dbReference type="ARBA" id="ARBA00022741"/>
    </source>
</evidence>
<dbReference type="OrthoDB" id="9760839at2"/>
<dbReference type="AlphaFoldDB" id="A0A1T4MXG2"/>
<evidence type="ECO:0000313" key="12">
    <source>
        <dbReference type="EMBL" id="SJZ71780.1"/>
    </source>
</evidence>
<dbReference type="InterPro" id="IPR011712">
    <property type="entry name" value="Sig_transdc_His_kin_sub3_dim/P"/>
</dbReference>
<keyword evidence="13" id="KW-1185">Reference proteome</keyword>
<dbReference type="GO" id="GO:0005524">
    <property type="term" value="F:ATP binding"/>
    <property type="evidence" value="ECO:0007669"/>
    <property type="project" value="UniProtKB-KW"/>
</dbReference>
<evidence type="ECO:0000313" key="13">
    <source>
        <dbReference type="Proteomes" id="UP000190888"/>
    </source>
</evidence>
<dbReference type="Gene3D" id="3.30.565.10">
    <property type="entry name" value="Histidine kinase-like ATPase, C-terminal domain"/>
    <property type="match status" value="1"/>
</dbReference>
<dbReference type="STRING" id="413434.SAMN04488132_1042"/>
<protein>
    <recommendedName>
        <fullName evidence="2">histidine kinase</fullName>
        <ecNumber evidence="2">2.7.13.3</ecNumber>
    </recommendedName>
</protein>
<keyword evidence="3" id="KW-0597">Phosphoprotein</keyword>
<dbReference type="SUPFAM" id="SSF55874">
    <property type="entry name" value="ATPase domain of HSP90 chaperone/DNA topoisomerase II/histidine kinase"/>
    <property type="match status" value="1"/>
</dbReference>
<feature type="domain" description="Histidine kinase/HSP90-like ATPase" evidence="11">
    <location>
        <begin position="166"/>
        <end position="260"/>
    </location>
</feature>
<dbReference type="RefSeq" id="WP_078830994.1">
    <property type="nucleotide sequence ID" value="NZ_FUWH01000004.1"/>
</dbReference>
<reference evidence="12 13" key="1">
    <citation type="submission" date="2017-02" db="EMBL/GenBank/DDBJ databases">
        <authorList>
            <person name="Peterson S.W."/>
        </authorList>
    </citation>
    <scope>NUCLEOTIDE SEQUENCE [LARGE SCALE GENOMIC DNA]</scope>
    <source>
        <strain evidence="12 13">DSM 22335</strain>
    </source>
</reference>
<dbReference type="Gene3D" id="1.20.5.1930">
    <property type="match status" value="1"/>
</dbReference>
<dbReference type="CDD" id="cd16917">
    <property type="entry name" value="HATPase_UhpB-NarQ-NarX-like"/>
    <property type="match status" value="1"/>
</dbReference>
<keyword evidence="8" id="KW-0902">Two-component regulatory system</keyword>
<evidence type="ECO:0000256" key="3">
    <source>
        <dbReference type="ARBA" id="ARBA00022553"/>
    </source>
</evidence>
<evidence type="ECO:0000256" key="9">
    <source>
        <dbReference type="SAM" id="Coils"/>
    </source>
</evidence>
<sequence length="262" mass="29574">MPEESKNLIIAVVTASFFVLLFGFVMVLVVLSFLRSKKKMILERKIREAEMQQALLQAQLEMQEHTFKTVSQEIHDNVGQILSLAKVNLSILGMENGGNEKLQDITDLVGKAIRELRALSAGYYADRLLEDGLLTAIRHELEQLEKTGLFETSFQSQADTLRIDKDKLIFLYRMIQEVFNNIVKHSGATHVSVNIFKQDTDIQIMIKDNGKGFSRHNENFKPGIGLSSMEQRAAMIGSQIAIHSDDGKGTIVNLVFKENNYD</sequence>
<comment type="catalytic activity">
    <reaction evidence="1">
        <text>ATP + protein L-histidine = ADP + protein N-phospho-L-histidine.</text>
        <dbReference type="EC" id="2.7.13.3"/>
    </reaction>
</comment>
<dbReference type="PANTHER" id="PTHR24421">
    <property type="entry name" value="NITRATE/NITRITE SENSOR PROTEIN NARX-RELATED"/>
    <property type="match status" value="1"/>
</dbReference>
<dbReference type="PANTHER" id="PTHR24421:SF10">
    <property type="entry name" value="NITRATE_NITRITE SENSOR PROTEIN NARQ"/>
    <property type="match status" value="1"/>
</dbReference>
<name>A0A1T4MXG2_9BACT</name>
<feature type="transmembrane region" description="Helical" evidence="10">
    <location>
        <begin position="12"/>
        <end position="34"/>
    </location>
</feature>
<evidence type="ECO:0000256" key="10">
    <source>
        <dbReference type="SAM" id="Phobius"/>
    </source>
</evidence>
<keyword evidence="5" id="KW-0547">Nucleotide-binding</keyword>
<evidence type="ECO:0000256" key="6">
    <source>
        <dbReference type="ARBA" id="ARBA00022777"/>
    </source>
</evidence>
<evidence type="ECO:0000256" key="1">
    <source>
        <dbReference type="ARBA" id="ARBA00000085"/>
    </source>
</evidence>
<dbReference type="Pfam" id="PF02518">
    <property type="entry name" value="HATPase_c"/>
    <property type="match status" value="1"/>
</dbReference>
<keyword evidence="7" id="KW-0067">ATP-binding</keyword>
<dbReference type="InterPro" id="IPR050482">
    <property type="entry name" value="Sensor_HK_TwoCompSys"/>
</dbReference>
<organism evidence="12 13">
    <name type="scientific">Sediminibacterium ginsengisoli</name>
    <dbReference type="NCBI Taxonomy" id="413434"/>
    <lineage>
        <taxon>Bacteria</taxon>
        <taxon>Pseudomonadati</taxon>
        <taxon>Bacteroidota</taxon>
        <taxon>Chitinophagia</taxon>
        <taxon>Chitinophagales</taxon>
        <taxon>Chitinophagaceae</taxon>
        <taxon>Sediminibacterium</taxon>
    </lineage>
</organism>
<dbReference type="GO" id="GO:0046983">
    <property type="term" value="F:protein dimerization activity"/>
    <property type="evidence" value="ECO:0007669"/>
    <property type="project" value="InterPro"/>
</dbReference>
<keyword evidence="9" id="KW-0175">Coiled coil</keyword>
<keyword evidence="10" id="KW-1133">Transmembrane helix</keyword>
<keyword evidence="10" id="KW-0472">Membrane</keyword>
<dbReference type="EMBL" id="FUWH01000004">
    <property type="protein sequence ID" value="SJZ71780.1"/>
    <property type="molecule type" value="Genomic_DNA"/>
</dbReference>
<dbReference type="Pfam" id="PF07730">
    <property type="entry name" value="HisKA_3"/>
    <property type="match status" value="1"/>
</dbReference>
<keyword evidence="10" id="KW-0812">Transmembrane</keyword>
<accession>A0A1T4MXG2</accession>
<proteinExistence type="predicted"/>
<dbReference type="Proteomes" id="UP000190888">
    <property type="component" value="Unassembled WGS sequence"/>
</dbReference>
<gene>
    <name evidence="12" type="ORF">SAMN04488132_1042</name>
</gene>
<dbReference type="GO" id="GO:0000155">
    <property type="term" value="F:phosphorelay sensor kinase activity"/>
    <property type="evidence" value="ECO:0007669"/>
    <property type="project" value="InterPro"/>
</dbReference>
<evidence type="ECO:0000256" key="8">
    <source>
        <dbReference type="ARBA" id="ARBA00023012"/>
    </source>
</evidence>
<evidence type="ECO:0000256" key="4">
    <source>
        <dbReference type="ARBA" id="ARBA00022679"/>
    </source>
</evidence>
<dbReference type="SMART" id="SM00387">
    <property type="entry name" value="HATPase_c"/>
    <property type="match status" value="1"/>
</dbReference>
<dbReference type="GO" id="GO:0016020">
    <property type="term" value="C:membrane"/>
    <property type="evidence" value="ECO:0007669"/>
    <property type="project" value="InterPro"/>
</dbReference>
<keyword evidence="6 12" id="KW-0418">Kinase</keyword>
<evidence type="ECO:0000256" key="7">
    <source>
        <dbReference type="ARBA" id="ARBA00022840"/>
    </source>
</evidence>
<dbReference type="InterPro" id="IPR003594">
    <property type="entry name" value="HATPase_dom"/>
</dbReference>
<dbReference type="InterPro" id="IPR036890">
    <property type="entry name" value="HATPase_C_sf"/>
</dbReference>
<evidence type="ECO:0000259" key="11">
    <source>
        <dbReference type="SMART" id="SM00387"/>
    </source>
</evidence>